<dbReference type="AlphaFoldDB" id="A0A4R6T1Z6"/>
<comment type="caution">
    <text evidence="2">The sequence shown here is derived from an EMBL/GenBank/DDBJ whole genome shotgun (WGS) entry which is preliminary data.</text>
</comment>
<dbReference type="RefSeq" id="WP_133574421.1">
    <property type="nucleotide sequence ID" value="NZ_SNYC01000003.1"/>
</dbReference>
<protein>
    <submittedName>
        <fullName evidence="2">Gas vesicle protein</fullName>
    </submittedName>
</protein>
<dbReference type="InterPro" id="IPR024623">
    <property type="entry name" value="YtxH"/>
</dbReference>
<sequence length="128" mass="13783">MNYKKLISKRISGLSNSSSNQGAPVIALLAGLAAGAALAILFAPDSGKNTRERISDKALDLADNAKDNFLSIKDKIANGSDSLVALKDRIVDQVKSKIDHTTQEYKDFRESELSKGKSSVIISDDHHV</sequence>
<dbReference type="EMBL" id="SNYC01000003">
    <property type="protein sequence ID" value="TDQ11341.1"/>
    <property type="molecule type" value="Genomic_DNA"/>
</dbReference>
<name>A0A4R6T1Z6_9SPHI</name>
<proteinExistence type="predicted"/>
<keyword evidence="3" id="KW-1185">Reference proteome</keyword>
<dbReference type="OrthoDB" id="798344at2"/>
<evidence type="ECO:0000256" key="1">
    <source>
        <dbReference type="SAM" id="Phobius"/>
    </source>
</evidence>
<gene>
    <name evidence="2" type="ORF">ATK78_0459</name>
</gene>
<dbReference type="InterPro" id="IPR052928">
    <property type="entry name" value="Desiccation-related_membrane"/>
</dbReference>
<feature type="transmembrane region" description="Helical" evidence="1">
    <location>
        <begin position="22"/>
        <end position="43"/>
    </location>
</feature>
<keyword evidence="1" id="KW-1133">Transmembrane helix</keyword>
<organism evidence="2 3">
    <name type="scientific">Pedobacter metabolipauper</name>
    <dbReference type="NCBI Taxonomy" id="425513"/>
    <lineage>
        <taxon>Bacteria</taxon>
        <taxon>Pseudomonadati</taxon>
        <taxon>Bacteroidota</taxon>
        <taxon>Sphingobacteriia</taxon>
        <taxon>Sphingobacteriales</taxon>
        <taxon>Sphingobacteriaceae</taxon>
        <taxon>Pedobacter</taxon>
    </lineage>
</organism>
<keyword evidence="1" id="KW-0472">Membrane</keyword>
<keyword evidence="1" id="KW-0812">Transmembrane</keyword>
<reference evidence="2 3" key="1">
    <citation type="submission" date="2019-03" db="EMBL/GenBank/DDBJ databases">
        <title>Genomic Encyclopedia of Archaeal and Bacterial Type Strains, Phase II (KMG-II): from individual species to whole genera.</title>
        <authorList>
            <person name="Goeker M."/>
        </authorList>
    </citation>
    <scope>NUCLEOTIDE SEQUENCE [LARGE SCALE GENOMIC DNA]</scope>
    <source>
        <strain evidence="2 3">DSM 19035</strain>
    </source>
</reference>
<evidence type="ECO:0000313" key="2">
    <source>
        <dbReference type="EMBL" id="TDQ11341.1"/>
    </source>
</evidence>
<dbReference type="Pfam" id="PF12732">
    <property type="entry name" value="YtxH"/>
    <property type="match status" value="1"/>
</dbReference>
<evidence type="ECO:0000313" key="3">
    <source>
        <dbReference type="Proteomes" id="UP000295620"/>
    </source>
</evidence>
<dbReference type="PANTHER" id="PTHR35792:SF2">
    <property type="entry name" value="GENERAL STRESS PROTEIN"/>
    <property type="match status" value="1"/>
</dbReference>
<dbReference type="PANTHER" id="PTHR35792">
    <property type="entry name" value="GENERAL STRESS PROTEIN"/>
    <property type="match status" value="1"/>
</dbReference>
<dbReference type="Proteomes" id="UP000295620">
    <property type="component" value="Unassembled WGS sequence"/>
</dbReference>
<accession>A0A4R6T1Z6</accession>